<evidence type="ECO:0000256" key="2">
    <source>
        <dbReference type="ARBA" id="ARBA00008335"/>
    </source>
</evidence>
<keyword evidence="4 7" id="KW-0812">Transmembrane</keyword>
<evidence type="ECO:0000256" key="7">
    <source>
        <dbReference type="SAM" id="Phobius"/>
    </source>
</evidence>
<feature type="transmembrane region" description="Helical" evidence="7">
    <location>
        <begin position="364"/>
        <end position="389"/>
    </location>
</feature>
<dbReference type="EMBL" id="NIOJ01000045">
    <property type="protein sequence ID" value="PNT96733.1"/>
    <property type="molecule type" value="Genomic_DNA"/>
</dbReference>
<evidence type="ECO:0000256" key="1">
    <source>
        <dbReference type="ARBA" id="ARBA00004651"/>
    </source>
</evidence>
<dbReference type="InterPro" id="IPR011701">
    <property type="entry name" value="MFS"/>
</dbReference>
<dbReference type="PROSITE" id="PS50850">
    <property type="entry name" value="MFS"/>
    <property type="match status" value="1"/>
</dbReference>
<feature type="transmembrane region" description="Helical" evidence="7">
    <location>
        <begin position="250"/>
        <end position="267"/>
    </location>
</feature>
<evidence type="ECO:0000256" key="5">
    <source>
        <dbReference type="ARBA" id="ARBA00022989"/>
    </source>
</evidence>
<evidence type="ECO:0000313" key="10">
    <source>
        <dbReference type="Proteomes" id="UP000236151"/>
    </source>
</evidence>
<dbReference type="GO" id="GO:0005886">
    <property type="term" value="C:plasma membrane"/>
    <property type="evidence" value="ECO:0007669"/>
    <property type="project" value="UniProtKB-SubCell"/>
</dbReference>
<feature type="transmembrane region" description="Helical" evidence="7">
    <location>
        <begin position="40"/>
        <end position="64"/>
    </location>
</feature>
<dbReference type="PANTHER" id="PTHR23514">
    <property type="entry name" value="BYPASS OF STOP CODON PROTEIN 6"/>
    <property type="match status" value="1"/>
</dbReference>
<dbReference type="OrthoDB" id="9769325at2"/>
<feature type="transmembrane region" description="Helical" evidence="7">
    <location>
        <begin position="169"/>
        <end position="191"/>
    </location>
</feature>
<dbReference type="Proteomes" id="UP000236151">
    <property type="component" value="Unassembled WGS sequence"/>
</dbReference>
<dbReference type="InterPro" id="IPR051788">
    <property type="entry name" value="MFS_Transporter"/>
</dbReference>
<evidence type="ECO:0000256" key="4">
    <source>
        <dbReference type="ARBA" id="ARBA00022692"/>
    </source>
</evidence>
<feature type="transmembrane region" description="Helical" evidence="7">
    <location>
        <begin position="279"/>
        <end position="297"/>
    </location>
</feature>
<dbReference type="InterPro" id="IPR020846">
    <property type="entry name" value="MFS_dom"/>
</dbReference>
<organism evidence="9 10">
    <name type="scientific">Clostridium thermosuccinogenes</name>
    <dbReference type="NCBI Taxonomy" id="84032"/>
    <lineage>
        <taxon>Bacteria</taxon>
        <taxon>Bacillati</taxon>
        <taxon>Bacillota</taxon>
        <taxon>Clostridia</taxon>
        <taxon>Eubacteriales</taxon>
        <taxon>Clostridiaceae</taxon>
        <taxon>Clostridium</taxon>
    </lineage>
</organism>
<dbReference type="Gene3D" id="1.20.1250.20">
    <property type="entry name" value="MFS general substrate transporter like domains"/>
    <property type="match status" value="1"/>
</dbReference>
<dbReference type="GO" id="GO:0022857">
    <property type="term" value="F:transmembrane transporter activity"/>
    <property type="evidence" value="ECO:0007669"/>
    <property type="project" value="InterPro"/>
</dbReference>
<name>A0A2K2F9U5_9CLOT</name>
<keyword evidence="3" id="KW-0813">Transport</keyword>
<keyword evidence="10" id="KW-1185">Reference proteome</keyword>
<dbReference type="SUPFAM" id="SSF103473">
    <property type="entry name" value="MFS general substrate transporter"/>
    <property type="match status" value="1"/>
</dbReference>
<keyword evidence="5 7" id="KW-1133">Transmembrane helix</keyword>
<keyword evidence="6 7" id="KW-0472">Membrane</keyword>
<evidence type="ECO:0000256" key="6">
    <source>
        <dbReference type="ARBA" id="ARBA00023136"/>
    </source>
</evidence>
<dbReference type="RefSeq" id="WP_103082489.1">
    <property type="nucleotide sequence ID" value="NZ_CP021850.1"/>
</dbReference>
<feature type="domain" description="Major facilitator superfamily (MFS) profile" evidence="8">
    <location>
        <begin position="9"/>
        <end position="396"/>
    </location>
</feature>
<feature type="transmembrane region" description="Helical" evidence="7">
    <location>
        <begin position="12"/>
        <end position="34"/>
    </location>
</feature>
<dbReference type="PANTHER" id="PTHR23514:SF3">
    <property type="entry name" value="BYPASS OF STOP CODON PROTEIN 6"/>
    <property type="match status" value="1"/>
</dbReference>
<accession>A0A2K2F9U5</accession>
<protein>
    <submittedName>
        <fullName evidence="9">MFS transporter</fullName>
    </submittedName>
</protein>
<gene>
    <name evidence="9" type="ORF">CDQ84_14695</name>
</gene>
<comment type="caution">
    <text evidence="9">The sequence shown here is derived from an EMBL/GenBank/DDBJ whole genome shotgun (WGS) entry which is preliminary data.</text>
</comment>
<evidence type="ECO:0000259" key="8">
    <source>
        <dbReference type="PROSITE" id="PS50850"/>
    </source>
</evidence>
<evidence type="ECO:0000313" key="9">
    <source>
        <dbReference type="EMBL" id="PNT96733.1"/>
    </source>
</evidence>
<feature type="transmembrane region" description="Helical" evidence="7">
    <location>
        <begin position="143"/>
        <end position="163"/>
    </location>
</feature>
<comment type="subcellular location">
    <subcellularLocation>
        <location evidence="1">Cell membrane</location>
        <topology evidence="1">Multi-pass membrane protein</topology>
    </subcellularLocation>
</comment>
<dbReference type="AlphaFoldDB" id="A0A2K2F9U5"/>
<dbReference type="Pfam" id="PF07690">
    <property type="entry name" value="MFS_1"/>
    <property type="match status" value="1"/>
</dbReference>
<dbReference type="KEGG" id="cthd:CDO33_12245"/>
<feature type="transmembrane region" description="Helical" evidence="7">
    <location>
        <begin position="303"/>
        <end position="322"/>
    </location>
</feature>
<proteinExistence type="inferred from homology"/>
<evidence type="ECO:0000256" key="3">
    <source>
        <dbReference type="ARBA" id="ARBA00022448"/>
    </source>
</evidence>
<dbReference type="InterPro" id="IPR036259">
    <property type="entry name" value="MFS_trans_sf"/>
</dbReference>
<feature type="transmembrane region" description="Helical" evidence="7">
    <location>
        <begin position="99"/>
        <end position="122"/>
    </location>
</feature>
<feature type="transmembrane region" description="Helical" evidence="7">
    <location>
        <begin position="334"/>
        <end position="358"/>
    </location>
</feature>
<sequence length="399" mass="43019">MSNINYKSTLHACYLGYITQALIVNLPPLLFVVFREKFGLSYTMLGSIVMLIFVTQLIVDALAVEYVDKIGHRTSAVMAHAFAAVGMIALAFLPRVLPYPFIGLIISSILFSIGGGLIEVLVSPIVESLPSEAKASSMSLLHSFYSWGQVLVIILSTLALLFLGQELWFFLPLVWSLLPLYTLFKFTRVPLIPPEEESKRTPLKTLFRSRIFLIALLLMICSGASEQSMAQWASLFAEKGLGISKTLGDLLGPCLFAVMMGIVRTWYGMKGQKVHIHKILVISSVLCMASFVITAIVPIPAISLLGCALCGLSVSLMWPGMLSLTAASYPSGGVAMFAILALAGDLGCSVGPQLIGIIADSSSLNWGLLTAIIFPTIMLVGLVALKPIIGFAGKQRARS</sequence>
<reference evidence="9 10" key="1">
    <citation type="submission" date="2017-06" db="EMBL/GenBank/DDBJ databases">
        <title>Investigating the central metabolism of Clostridium thermosuccinogenes.</title>
        <authorList>
            <person name="Koendjbiharie J.G."/>
            <person name="van Kranenburg R."/>
        </authorList>
    </citation>
    <scope>NUCLEOTIDE SEQUENCE [LARGE SCALE GENOMIC DNA]</scope>
    <source>
        <strain evidence="9 10">DSM 5806</strain>
    </source>
</reference>
<comment type="similarity">
    <text evidence="2">Belongs to the major facilitator superfamily.</text>
</comment>
<feature type="transmembrane region" description="Helical" evidence="7">
    <location>
        <begin position="76"/>
        <end position="93"/>
    </location>
</feature>
<feature type="transmembrane region" description="Helical" evidence="7">
    <location>
        <begin position="211"/>
        <end position="230"/>
    </location>
</feature>